<feature type="non-terminal residue" evidence="2">
    <location>
        <position position="1"/>
    </location>
</feature>
<dbReference type="InterPro" id="IPR000182">
    <property type="entry name" value="GNAT_dom"/>
</dbReference>
<dbReference type="CDD" id="cd04301">
    <property type="entry name" value="NAT_SF"/>
    <property type="match status" value="1"/>
</dbReference>
<dbReference type="EMBL" id="UINC01068512">
    <property type="protein sequence ID" value="SVC01197.1"/>
    <property type="molecule type" value="Genomic_DNA"/>
</dbReference>
<name>A0A382IPS2_9ZZZZ</name>
<dbReference type="GO" id="GO:0016747">
    <property type="term" value="F:acyltransferase activity, transferring groups other than amino-acyl groups"/>
    <property type="evidence" value="ECO:0007669"/>
    <property type="project" value="InterPro"/>
</dbReference>
<proteinExistence type="predicted"/>
<protein>
    <recommendedName>
        <fullName evidence="1">N-acetyltransferase domain-containing protein</fullName>
    </recommendedName>
</protein>
<feature type="domain" description="N-acetyltransferase" evidence="1">
    <location>
        <begin position="2"/>
        <end position="155"/>
    </location>
</feature>
<dbReference type="InterPro" id="IPR016181">
    <property type="entry name" value="Acyl_CoA_acyltransferase"/>
</dbReference>
<evidence type="ECO:0000313" key="2">
    <source>
        <dbReference type="EMBL" id="SVC01197.1"/>
    </source>
</evidence>
<dbReference type="AlphaFoldDB" id="A0A382IPS2"/>
<gene>
    <name evidence="2" type="ORF">METZ01_LOCUS254051</name>
</gene>
<dbReference type="SUPFAM" id="SSF55729">
    <property type="entry name" value="Acyl-CoA N-acyltransferases (Nat)"/>
    <property type="match status" value="1"/>
</dbReference>
<dbReference type="Pfam" id="PF13527">
    <property type="entry name" value="Acetyltransf_9"/>
    <property type="match status" value="1"/>
</dbReference>
<sequence>MDGPRACTVSDVESSLELINKVFREGTDQDAQTDYPLVYDSSMLEFRRIIKIDNKVVAHVPVAPRLVLRNGDQLMSGLISATVTHSDYRKQGLGTLCLEDCIQIMNQRNWPISILWTMEATFPFYQNSGWEAVGSQGFVYKLTEQDSTLFNKTSHLKIIEYDKHNNDHMNAIMQIHDAEPIRISRSITDYQTLFNLPKSKTIIAVDDGELIAYL</sequence>
<organism evidence="2">
    <name type="scientific">marine metagenome</name>
    <dbReference type="NCBI Taxonomy" id="408172"/>
    <lineage>
        <taxon>unclassified sequences</taxon>
        <taxon>metagenomes</taxon>
        <taxon>ecological metagenomes</taxon>
    </lineage>
</organism>
<feature type="non-terminal residue" evidence="2">
    <location>
        <position position="214"/>
    </location>
</feature>
<evidence type="ECO:0000259" key="1">
    <source>
        <dbReference type="PROSITE" id="PS51186"/>
    </source>
</evidence>
<dbReference type="Gene3D" id="3.40.630.30">
    <property type="match status" value="1"/>
</dbReference>
<accession>A0A382IPS2</accession>
<reference evidence="2" key="1">
    <citation type="submission" date="2018-05" db="EMBL/GenBank/DDBJ databases">
        <authorList>
            <person name="Lanie J.A."/>
            <person name="Ng W.-L."/>
            <person name="Kazmierczak K.M."/>
            <person name="Andrzejewski T.M."/>
            <person name="Davidsen T.M."/>
            <person name="Wayne K.J."/>
            <person name="Tettelin H."/>
            <person name="Glass J.I."/>
            <person name="Rusch D."/>
            <person name="Podicherti R."/>
            <person name="Tsui H.-C.T."/>
            <person name="Winkler M.E."/>
        </authorList>
    </citation>
    <scope>NUCLEOTIDE SEQUENCE</scope>
</reference>
<dbReference type="PROSITE" id="PS51186">
    <property type="entry name" value="GNAT"/>
    <property type="match status" value="1"/>
</dbReference>